<reference evidence="1" key="2">
    <citation type="submission" date="2020-09" db="EMBL/GenBank/DDBJ databases">
        <authorList>
            <person name="Sun Q."/>
            <person name="Zhou Y."/>
        </authorList>
    </citation>
    <scope>NUCLEOTIDE SEQUENCE</scope>
    <source>
        <strain evidence="1">CGMCC 1.12214</strain>
    </source>
</reference>
<comment type="caution">
    <text evidence="1">The sequence shown here is derived from an EMBL/GenBank/DDBJ whole genome shotgun (WGS) entry which is preliminary data.</text>
</comment>
<gene>
    <name evidence="1" type="ORF">GCM10007036_09070</name>
</gene>
<dbReference type="SUPFAM" id="SSF50118">
    <property type="entry name" value="Cell growth inhibitor/plasmid maintenance toxic component"/>
    <property type="match status" value="1"/>
</dbReference>
<dbReference type="InterPro" id="IPR011067">
    <property type="entry name" value="Plasmid_toxin/cell-grow_inhib"/>
</dbReference>
<reference evidence="1" key="1">
    <citation type="journal article" date="2014" name="Int. J. Syst. Evol. Microbiol.">
        <title>Complete genome sequence of Corynebacterium casei LMG S-19264T (=DSM 44701T), isolated from a smear-ripened cheese.</title>
        <authorList>
            <consortium name="US DOE Joint Genome Institute (JGI-PGF)"/>
            <person name="Walter F."/>
            <person name="Albersmeier A."/>
            <person name="Kalinowski J."/>
            <person name="Ruckert C."/>
        </authorList>
    </citation>
    <scope>NUCLEOTIDE SEQUENCE</scope>
    <source>
        <strain evidence="1">CGMCC 1.12214</strain>
    </source>
</reference>
<evidence type="ECO:0000313" key="1">
    <source>
        <dbReference type="EMBL" id="GGH11765.1"/>
    </source>
</evidence>
<dbReference type="InterPro" id="IPR003477">
    <property type="entry name" value="PemK-like"/>
</dbReference>
<dbReference type="EMBL" id="BMES01000001">
    <property type="protein sequence ID" value="GGH11765.1"/>
    <property type="molecule type" value="Genomic_DNA"/>
</dbReference>
<dbReference type="GO" id="GO:0003677">
    <property type="term" value="F:DNA binding"/>
    <property type="evidence" value="ECO:0007669"/>
    <property type="project" value="InterPro"/>
</dbReference>
<protein>
    <submittedName>
        <fullName evidence="1">Uncharacterized protein</fullName>
    </submittedName>
</protein>
<dbReference type="AlphaFoldDB" id="A0A917MII5"/>
<evidence type="ECO:0000313" key="2">
    <source>
        <dbReference type="Proteomes" id="UP000603912"/>
    </source>
</evidence>
<dbReference type="Gene3D" id="2.30.30.110">
    <property type="match status" value="1"/>
</dbReference>
<sequence>MVSPDRLNATLATALIVPLTSRRRGWDHRVPLLFDGVRGELCTDQLRAVSKERLRRYLGVLDPITARRLSSSLQSLFAD</sequence>
<organism evidence="1 2">
    <name type="scientific">Alsobacter metallidurans</name>
    <dbReference type="NCBI Taxonomy" id="340221"/>
    <lineage>
        <taxon>Bacteria</taxon>
        <taxon>Pseudomonadati</taxon>
        <taxon>Pseudomonadota</taxon>
        <taxon>Alphaproteobacteria</taxon>
        <taxon>Hyphomicrobiales</taxon>
        <taxon>Alsobacteraceae</taxon>
        <taxon>Alsobacter</taxon>
    </lineage>
</organism>
<dbReference type="Pfam" id="PF02452">
    <property type="entry name" value="PemK_toxin"/>
    <property type="match status" value="1"/>
</dbReference>
<dbReference type="Proteomes" id="UP000603912">
    <property type="component" value="Unassembled WGS sequence"/>
</dbReference>
<proteinExistence type="predicted"/>
<keyword evidence="2" id="KW-1185">Reference proteome</keyword>
<name>A0A917MII5_9HYPH</name>
<accession>A0A917MII5</accession>